<accession>A0A846MAK4</accession>
<comment type="caution">
    <text evidence="2">The sequence shown here is derived from an EMBL/GenBank/DDBJ whole genome shotgun (WGS) entry which is preliminary data.</text>
</comment>
<dbReference type="Gene3D" id="3.90.420.10">
    <property type="entry name" value="Oxidoreductase, molybdopterin-binding domain"/>
    <property type="match status" value="1"/>
</dbReference>
<reference evidence="2 3" key="1">
    <citation type="submission" date="2020-03" db="EMBL/GenBank/DDBJ databases">
        <title>Genomic Encyclopedia of Archaeal and Bacterial Type Strains, Phase II (KMG-II): from individual species to whole genera.</title>
        <authorList>
            <person name="Goeker M."/>
        </authorList>
    </citation>
    <scope>NUCLEOTIDE SEQUENCE [LARGE SCALE GENOMIC DNA]</scope>
    <source>
        <strain evidence="2 3">DSM 4749</strain>
    </source>
</reference>
<keyword evidence="3" id="KW-1185">Reference proteome</keyword>
<evidence type="ECO:0000313" key="2">
    <source>
        <dbReference type="EMBL" id="NIK14566.1"/>
    </source>
</evidence>
<evidence type="ECO:0000259" key="1">
    <source>
        <dbReference type="Pfam" id="PF00174"/>
    </source>
</evidence>
<proteinExistence type="predicted"/>
<dbReference type="Pfam" id="PF00174">
    <property type="entry name" value="Oxidored_molyb"/>
    <property type="match status" value="1"/>
</dbReference>
<sequence>MAKQLPPGQFETEKWPILHEGDVYPFDESTWDFRLFGDVKEEVSLSYQQVMKLPKTISTIDMHCVTTWSKFDTTFEGIAFREFLRFVELDSDVKYVKIYDYLNQDRFGYSANLPLEVPMGDDALFVYRWKDKHRDWQDIPQNMAIRSALWKGAKWASEIRFMKKDEPGYWEQRGYSMNSNPFKEERFADR</sequence>
<dbReference type="SUPFAM" id="SSF56524">
    <property type="entry name" value="Oxidoreductase molybdopterin-binding domain"/>
    <property type="match status" value="1"/>
</dbReference>
<feature type="domain" description="Oxidoreductase molybdopterin-binding" evidence="1">
    <location>
        <begin position="24"/>
        <end position="170"/>
    </location>
</feature>
<evidence type="ECO:0000313" key="3">
    <source>
        <dbReference type="Proteomes" id="UP000532769"/>
    </source>
</evidence>
<dbReference type="RefSeq" id="WP_166908900.1">
    <property type="nucleotide sequence ID" value="NZ_JAASRS010000001.1"/>
</dbReference>
<dbReference type="AlphaFoldDB" id="A0A846MAK4"/>
<name>A0A846MAK4_9BACL</name>
<dbReference type="PANTHER" id="PTHR43032">
    <property type="entry name" value="PROTEIN-METHIONINE-SULFOXIDE REDUCTASE"/>
    <property type="match status" value="1"/>
</dbReference>
<organism evidence="2 3">
    <name type="scientific">Saccharococcus thermophilus</name>
    <dbReference type="NCBI Taxonomy" id="29396"/>
    <lineage>
        <taxon>Bacteria</taxon>
        <taxon>Bacillati</taxon>
        <taxon>Bacillota</taxon>
        <taxon>Bacilli</taxon>
        <taxon>Bacillales</taxon>
        <taxon>Anoxybacillaceae</taxon>
        <taxon>Saccharococcus</taxon>
    </lineage>
</organism>
<gene>
    <name evidence="2" type="ORF">BDD39_001076</name>
</gene>
<dbReference type="PANTHER" id="PTHR43032:SF4">
    <property type="entry name" value="OXIDOREDUCTASE MOLYBDOPTERIN-BINDING DOMAIN-CONTAINING PROTEIN"/>
    <property type="match status" value="1"/>
</dbReference>
<dbReference type="InterPro" id="IPR036374">
    <property type="entry name" value="OxRdtase_Mopterin-bd_sf"/>
</dbReference>
<dbReference type="InterPro" id="IPR000572">
    <property type="entry name" value="OxRdtase_Mopterin-bd_dom"/>
</dbReference>
<dbReference type="EMBL" id="JAASRS010000001">
    <property type="protein sequence ID" value="NIK14566.1"/>
    <property type="molecule type" value="Genomic_DNA"/>
</dbReference>
<dbReference type="Proteomes" id="UP000532769">
    <property type="component" value="Unassembled WGS sequence"/>
</dbReference>
<protein>
    <submittedName>
        <fullName evidence="2">DMSO/TMAO reductase YedYZ molybdopterin-dependent catalytic subunit</fullName>
    </submittedName>
</protein>